<dbReference type="NCBIfam" id="TIGR03347">
    <property type="entry name" value="VI_chp_1"/>
    <property type="match status" value="1"/>
</dbReference>
<reference evidence="2" key="1">
    <citation type="submission" date="2017-09" db="EMBL/GenBank/DDBJ databases">
        <title>FDA dAtabase for Regulatory Grade micrObial Sequences (FDA-ARGOS): Supporting development and validation of Infectious Disease Dx tests.</title>
        <authorList>
            <person name="Minogue T."/>
            <person name="Wolcott M."/>
            <person name="Wasieloski L."/>
            <person name="Aguilar W."/>
            <person name="Moore D."/>
            <person name="Tallon L."/>
            <person name="Sadzewicz L."/>
            <person name="Ott S."/>
            <person name="Zhao X."/>
            <person name="Nagaraj S."/>
            <person name="Vavikolanu K."/>
            <person name="Aluvathingal J."/>
            <person name="Nadendla S."/>
            <person name="Sichtig H."/>
        </authorList>
    </citation>
    <scope>NUCLEOTIDE SEQUENCE [LARGE SCALE GENOMIC DNA]</scope>
    <source>
        <strain evidence="2">FDAARGOS_387</strain>
    </source>
</reference>
<keyword evidence="2" id="KW-1185">Reference proteome</keyword>
<dbReference type="PANTHER" id="PTHR35564">
    <property type="match status" value="1"/>
</dbReference>
<name>A0A2C6C5U8_9GAMM</name>
<dbReference type="RefSeq" id="WP_029095275.1">
    <property type="nucleotide sequence ID" value="NZ_PDDX01000001.1"/>
</dbReference>
<dbReference type="InterPro" id="IPR010732">
    <property type="entry name" value="T6SS_TssG-like"/>
</dbReference>
<gene>
    <name evidence="1" type="ORF">CRN84_21505</name>
</gene>
<dbReference type="STRING" id="1111728.GCA_000427805_02873"/>
<dbReference type="OrthoDB" id="1523296at2"/>
<dbReference type="PANTHER" id="PTHR35564:SF3">
    <property type="entry name" value="TYPE VI SECRETION SYSTEM BASEPLATE SUBUNIT TSSG"/>
    <property type="match status" value="1"/>
</dbReference>
<protein>
    <submittedName>
        <fullName evidence="1">Type VI secretion system baseplate subunit TssG</fullName>
    </submittedName>
</protein>
<dbReference type="Proteomes" id="UP000224974">
    <property type="component" value="Unassembled WGS sequence"/>
</dbReference>
<dbReference type="Pfam" id="PF06996">
    <property type="entry name" value="T6SS_TssG"/>
    <property type="match status" value="1"/>
</dbReference>
<accession>A0A2C6C5U8</accession>
<organism evidence="1 2">
    <name type="scientific">Budvicia aquatica</name>
    <dbReference type="NCBI Taxonomy" id="82979"/>
    <lineage>
        <taxon>Bacteria</taxon>
        <taxon>Pseudomonadati</taxon>
        <taxon>Pseudomonadota</taxon>
        <taxon>Gammaproteobacteria</taxon>
        <taxon>Enterobacterales</taxon>
        <taxon>Budviciaceae</taxon>
        <taxon>Budvicia</taxon>
    </lineage>
</organism>
<dbReference type="EMBL" id="PDDX01000001">
    <property type="protein sequence ID" value="PHI31720.1"/>
    <property type="molecule type" value="Genomic_DNA"/>
</dbReference>
<sequence length="328" mass="37006">MASEHRSALADITPGQYSFYQLLELIHKDSGKQDHLDKDVLPEDEIIRFKSSGSLAFPTSDLSSLKMDDQGRYQLEVAFLGLQGSQSPLPGFYLEPLAWEYAQEEQSLATFLDLFNHRSTQLLHRIWRKYRYYISFKNNGNDAFSQRMFALVGLENPAIRQTLTTNHSKMLAYAGLLSGSSRSPDIISGVIAHCFDLADVTVLPWQFRRVDIPDDQQTVLGEANSILGDNFIIGDYVHDCSGKFTLCLNNLTIKRYLSFLPTGDAYLPLKTFVSFILRDQFAFDISLSLAADQLTEMDLGNDVTCLLGWTTFIGEMPENPNVTLCVRE</sequence>
<proteinExistence type="predicted"/>
<comment type="caution">
    <text evidence="1">The sequence shown here is derived from an EMBL/GenBank/DDBJ whole genome shotgun (WGS) entry which is preliminary data.</text>
</comment>
<evidence type="ECO:0000313" key="2">
    <source>
        <dbReference type="Proteomes" id="UP000224974"/>
    </source>
</evidence>
<dbReference type="AlphaFoldDB" id="A0A2C6C5U8"/>
<evidence type="ECO:0000313" key="1">
    <source>
        <dbReference type="EMBL" id="PHI31720.1"/>
    </source>
</evidence>